<evidence type="ECO:0008006" key="6">
    <source>
        <dbReference type="Google" id="ProtNLM"/>
    </source>
</evidence>
<comment type="caution">
    <text evidence="4">The sequence shown here is derived from an EMBL/GenBank/DDBJ whole genome shotgun (WGS) entry which is preliminary data.</text>
</comment>
<accession>A0AAD5TT79</accession>
<dbReference type="InterPro" id="IPR001680">
    <property type="entry name" value="WD40_rpt"/>
</dbReference>
<name>A0AAD5TT79_9FUNG</name>
<dbReference type="AlphaFoldDB" id="A0AAD5TT79"/>
<dbReference type="Gene3D" id="2.130.10.10">
    <property type="entry name" value="YVTN repeat-like/Quinoprotein amine dehydrogenase"/>
    <property type="match status" value="1"/>
</dbReference>
<dbReference type="Pfam" id="PF00400">
    <property type="entry name" value="WD40"/>
    <property type="match status" value="2"/>
</dbReference>
<dbReference type="InterPro" id="IPR036322">
    <property type="entry name" value="WD40_repeat_dom_sf"/>
</dbReference>
<dbReference type="InterPro" id="IPR015943">
    <property type="entry name" value="WD40/YVTN_repeat-like_dom_sf"/>
</dbReference>
<dbReference type="SMART" id="SM00320">
    <property type="entry name" value="WD40"/>
    <property type="match status" value="5"/>
</dbReference>
<dbReference type="PANTHER" id="PTHR14107">
    <property type="entry name" value="WD REPEAT PROTEIN"/>
    <property type="match status" value="1"/>
</dbReference>
<dbReference type="SUPFAM" id="SSF50978">
    <property type="entry name" value="WD40 repeat-like"/>
    <property type="match status" value="1"/>
</dbReference>
<proteinExistence type="predicted"/>
<evidence type="ECO:0000313" key="5">
    <source>
        <dbReference type="Proteomes" id="UP001212152"/>
    </source>
</evidence>
<keyword evidence="1 3" id="KW-0853">WD repeat</keyword>
<dbReference type="PROSITE" id="PS50082">
    <property type="entry name" value="WD_REPEATS_2"/>
    <property type="match status" value="1"/>
</dbReference>
<dbReference type="PROSITE" id="PS50294">
    <property type="entry name" value="WD_REPEATS_REGION"/>
    <property type="match status" value="1"/>
</dbReference>
<dbReference type="EMBL" id="JADGJQ010000003">
    <property type="protein sequence ID" value="KAJ3184629.1"/>
    <property type="molecule type" value="Genomic_DNA"/>
</dbReference>
<organism evidence="4 5">
    <name type="scientific">Geranomyces variabilis</name>
    <dbReference type="NCBI Taxonomy" id="109894"/>
    <lineage>
        <taxon>Eukaryota</taxon>
        <taxon>Fungi</taxon>
        <taxon>Fungi incertae sedis</taxon>
        <taxon>Chytridiomycota</taxon>
        <taxon>Chytridiomycota incertae sedis</taxon>
        <taxon>Chytridiomycetes</taxon>
        <taxon>Spizellomycetales</taxon>
        <taxon>Powellomycetaceae</taxon>
        <taxon>Geranomyces</taxon>
    </lineage>
</organism>
<gene>
    <name evidence="4" type="ORF">HDU87_004032</name>
</gene>
<keyword evidence="5" id="KW-1185">Reference proteome</keyword>
<evidence type="ECO:0000256" key="2">
    <source>
        <dbReference type="ARBA" id="ARBA00022737"/>
    </source>
</evidence>
<dbReference type="PANTHER" id="PTHR14107:SF16">
    <property type="entry name" value="AT02583P"/>
    <property type="match status" value="1"/>
</dbReference>
<protein>
    <recommendedName>
        <fullName evidence="6">WD40 repeat-like protein</fullName>
    </recommendedName>
</protein>
<evidence type="ECO:0000256" key="3">
    <source>
        <dbReference type="PROSITE-ProRule" id="PRU00221"/>
    </source>
</evidence>
<evidence type="ECO:0000256" key="1">
    <source>
        <dbReference type="ARBA" id="ARBA00022574"/>
    </source>
</evidence>
<dbReference type="Proteomes" id="UP001212152">
    <property type="component" value="Unassembled WGS sequence"/>
</dbReference>
<evidence type="ECO:0000313" key="4">
    <source>
        <dbReference type="EMBL" id="KAJ3184629.1"/>
    </source>
</evidence>
<reference evidence="4" key="1">
    <citation type="submission" date="2020-05" db="EMBL/GenBank/DDBJ databases">
        <title>Phylogenomic resolution of chytrid fungi.</title>
        <authorList>
            <person name="Stajich J.E."/>
            <person name="Amses K."/>
            <person name="Simmons R."/>
            <person name="Seto K."/>
            <person name="Myers J."/>
            <person name="Bonds A."/>
            <person name="Quandt C.A."/>
            <person name="Barry K."/>
            <person name="Liu P."/>
            <person name="Grigoriev I."/>
            <person name="Longcore J.E."/>
            <person name="James T.Y."/>
        </authorList>
    </citation>
    <scope>NUCLEOTIDE SEQUENCE</scope>
    <source>
        <strain evidence="4">JEL0379</strain>
    </source>
</reference>
<feature type="repeat" description="WD" evidence="3">
    <location>
        <begin position="332"/>
        <end position="363"/>
    </location>
</feature>
<sequence length="495" mass="54559">MQQDRQLSQFQSPEGLFQLAREVVLDKTNRRCNLVFVTNKIGSTVASSLNGSATSTGSLGDELPPPARYIELPVADDKSSTSGFSFAASLHTASSKGSEKKAKKSEKKLSKPAPVVAKIVAHENLAKILANRAFETTFMLLNVGTRVLWAEYPGTRLSEALSYISFKDAIATCIDVNMLNNDNIETVVGFNTGEILVYSPISGKQTRFNKQGGMHKCAVTCVRWLPPRGQPDDENLFVAGFEDGSLIHFDKEKEKEDSAPQHTPVFPKQSPLFMVATKQGKGKTNPVTWWKAGKKPITAIAISPDFTHLAIAGQDGYLRIVHYASEILVETFRSFYGGITCVDWSPDGKYLLTGSQDDNVTIWHFGHRGIVARCYAHSSWVSGVAFDPYLCTTSSYRFASVGDDARLFLWEFSLELLTRPKPGKHRHRESPFLEAEEGVHPVLSRNDVSTLAPLESAGFRLHKGPICALTFLEDALVTTDMTGLIKIWNRPPSSV</sequence>
<keyword evidence="2" id="KW-0677">Repeat</keyword>
<dbReference type="InterPro" id="IPR051362">
    <property type="entry name" value="WD_repeat_creC_regulators"/>
</dbReference>